<dbReference type="PANTHER" id="PTHR32278:SF111">
    <property type="entry name" value="F-BOX PROTEIN PP2-B12-RELATED"/>
    <property type="match status" value="1"/>
</dbReference>
<dbReference type="PANTHER" id="PTHR32278">
    <property type="entry name" value="F-BOX DOMAIN-CONTAINING PROTEIN"/>
    <property type="match status" value="1"/>
</dbReference>
<dbReference type="EMBL" id="NMUH01001386">
    <property type="protein sequence ID" value="MQL91856.1"/>
    <property type="molecule type" value="Genomic_DNA"/>
</dbReference>
<accession>A0A843V9G0</accession>
<reference evidence="1" key="1">
    <citation type="submission" date="2017-07" db="EMBL/GenBank/DDBJ databases">
        <title>Taro Niue Genome Assembly and Annotation.</title>
        <authorList>
            <person name="Atibalentja N."/>
            <person name="Keating K."/>
            <person name="Fields C.J."/>
        </authorList>
    </citation>
    <scope>NUCLEOTIDE SEQUENCE</scope>
    <source>
        <strain evidence="1">Niue_2</strain>
        <tissue evidence="1">Leaf</tissue>
    </source>
</reference>
<dbReference type="OrthoDB" id="1927826at2759"/>
<sequence>MKIRDLSPGTLYTARLIYKLSVVNFGFEGPFRSSVSVGRRTSEREVFMDLDEQPRGRRDGWMELKLGEFSVRTGENGTVQFGLKETERLNWKRGLVIEGIEIRPVWMSSTDHDSGAEPLDESEAERLLPSDYEEILSRCVNPPNVSSKLDLYLQLCNSILTDERRKRFMLERSTGKKCYVLSARDLDITWGNDQRYWRWESAPENSRFSEVAKLLQVCWLNIAGRINICELTPDTEYGVYLIYSIQNGSFGLYGSQEASVAVGQIISQQRKVHLMRDHDGWLEVELGDFRVDDVSDENEIVQFELKEDSRFNSSPGLKEDKMLNWKSGLIIEGIEVKPTMEAKH</sequence>
<organism evidence="1 2">
    <name type="scientific">Colocasia esculenta</name>
    <name type="common">Wild taro</name>
    <name type="synonym">Arum esculentum</name>
    <dbReference type="NCBI Taxonomy" id="4460"/>
    <lineage>
        <taxon>Eukaryota</taxon>
        <taxon>Viridiplantae</taxon>
        <taxon>Streptophyta</taxon>
        <taxon>Embryophyta</taxon>
        <taxon>Tracheophyta</taxon>
        <taxon>Spermatophyta</taxon>
        <taxon>Magnoliopsida</taxon>
        <taxon>Liliopsida</taxon>
        <taxon>Araceae</taxon>
        <taxon>Aroideae</taxon>
        <taxon>Colocasieae</taxon>
        <taxon>Colocasia</taxon>
    </lineage>
</organism>
<dbReference type="Proteomes" id="UP000652761">
    <property type="component" value="Unassembled WGS sequence"/>
</dbReference>
<name>A0A843V9G0_COLES</name>
<evidence type="ECO:0000313" key="1">
    <source>
        <dbReference type="EMBL" id="MQL91856.1"/>
    </source>
</evidence>
<proteinExistence type="predicted"/>
<protein>
    <submittedName>
        <fullName evidence="1">Uncharacterized protein</fullName>
    </submittedName>
</protein>
<evidence type="ECO:0000313" key="2">
    <source>
        <dbReference type="Proteomes" id="UP000652761"/>
    </source>
</evidence>
<keyword evidence="2" id="KW-1185">Reference proteome</keyword>
<comment type="caution">
    <text evidence="1">The sequence shown here is derived from an EMBL/GenBank/DDBJ whole genome shotgun (WGS) entry which is preliminary data.</text>
</comment>
<dbReference type="AlphaFoldDB" id="A0A843V9G0"/>
<gene>
    <name evidence="1" type="ORF">Taro_024471</name>
</gene>
<dbReference type="Pfam" id="PF14299">
    <property type="entry name" value="PP2"/>
    <property type="match status" value="2"/>
</dbReference>
<dbReference type="InterPro" id="IPR025886">
    <property type="entry name" value="PP2-like"/>
</dbReference>